<dbReference type="Pfam" id="PF17855">
    <property type="entry name" value="MCM_lid"/>
    <property type="match status" value="1"/>
</dbReference>
<feature type="domain" description="MCM AAA-lid" evidence="1">
    <location>
        <begin position="563"/>
        <end position="645"/>
    </location>
</feature>
<reference evidence="3" key="1">
    <citation type="journal article" date="2023" name="G3 (Bethesda)">
        <title>A reference genome for the long-term kleptoplast-retaining sea slug Elysia crispata morphotype clarki.</title>
        <authorList>
            <person name="Eastman K.E."/>
            <person name="Pendleton A.L."/>
            <person name="Shaikh M.A."/>
            <person name="Suttiyut T."/>
            <person name="Ogas R."/>
            <person name="Tomko P."/>
            <person name="Gavelis G."/>
            <person name="Widhalm J.R."/>
            <person name="Wisecaver J.H."/>
        </authorList>
    </citation>
    <scope>NUCLEOTIDE SEQUENCE</scope>
    <source>
        <strain evidence="3">ECLA1</strain>
    </source>
</reference>
<dbReference type="GO" id="GO:0005524">
    <property type="term" value="F:ATP binding"/>
    <property type="evidence" value="ECO:0007669"/>
    <property type="project" value="InterPro"/>
</dbReference>
<dbReference type="Proteomes" id="UP001283361">
    <property type="component" value="Unassembled WGS sequence"/>
</dbReference>
<dbReference type="InterPro" id="IPR041562">
    <property type="entry name" value="MCM_lid"/>
</dbReference>
<gene>
    <name evidence="3" type="ORF">RRG08_036903</name>
</gene>
<sequence>MPGVTLSWESINMSYISERLARIQSAVAFLDHSSQFHAIRDRAKELSNLKGCLVYNFNVIVDLGAVYNHDGNTISFAVLGESILTNPLESASLFQEIVFQFCVSHQLLSLEVTSTQICARLRIVNFPSGCDSLRIFTLANLNKFIDYPGFVTVTGVVVGTSGSAKYTQSTKYVCPETSCEGCDSNHFIRMHIPGASENQTIRNDFRCSFCGNILVEVTSSRTLSDKILVEILPIVLTGPSQNEVFKSGRVQPIPVYVRDELLDVVMLGDVCQVVGITRTDMNGEMIDVTLEANNISLLRKRRVGTKFQLPGSVQTITEATKYSPWSLPLNMAYRFGDKIVPCGEMIKLRLLLLISLVLNPKRQLLHVLVVGNETRHVMSLCHYALKFSQRSFPAMVGTPLCGKVTSDSHYTWAPYFIHAGILPLCSGGVCFCGDLGPWKKQNREQLQAILSGGKIFFDLTAKHTGGLSQQQTLGLQCHVWGAFSPLTLGSKLTSAMNDIMCGSSTGDLSKSFLDSFSYICFLDGGNSFVDEEINTHTCYLSLTSRCAGDMSNTDLVEVPYEDMDTYVTMARQQEPLMTSAAETLLQSYYTAVRLARSSGLGGSDVPVSGIATLLSLAIGFAKLRLSGQVQETDAVMAAYLYEESLVSRLGLSVLSIQPQPHVSKSFITEFLSKQNDVIMQSFQAQLLKFCTRAFDNRSSWREE</sequence>
<accession>A0AAE0ZI50</accession>
<feature type="domain" description="MCMDC2 N-terminal" evidence="2">
    <location>
        <begin position="24"/>
        <end position="125"/>
    </location>
</feature>
<dbReference type="Gene3D" id="3.40.50.300">
    <property type="entry name" value="P-loop containing nucleotide triphosphate hydrolases"/>
    <property type="match status" value="1"/>
</dbReference>
<evidence type="ECO:0000259" key="2">
    <source>
        <dbReference type="Pfam" id="PF26063"/>
    </source>
</evidence>
<dbReference type="SUPFAM" id="SSF50249">
    <property type="entry name" value="Nucleic acid-binding proteins"/>
    <property type="match status" value="1"/>
</dbReference>
<dbReference type="PANTHER" id="PTHR11630:SF75">
    <property type="entry name" value="MINICHROMOSOME MAINTENANCE DOMAIN-CONTAINING PROTEIN 2"/>
    <property type="match status" value="1"/>
</dbReference>
<organism evidence="3 4">
    <name type="scientific">Elysia crispata</name>
    <name type="common">lettuce slug</name>
    <dbReference type="NCBI Taxonomy" id="231223"/>
    <lineage>
        <taxon>Eukaryota</taxon>
        <taxon>Metazoa</taxon>
        <taxon>Spiralia</taxon>
        <taxon>Lophotrochozoa</taxon>
        <taxon>Mollusca</taxon>
        <taxon>Gastropoda</taxon>
        <taxon>Heterobranchia</taxon>
        <taxon>Euthyneura</taxon>
        <taxon>Panpulmonata</taxon>
        <taxon>Sacoglossa</taxon>
        <taxon>Placobranchoidea</taxon>
        <taxon>Plakobranchidae</taxon>
        <taxon>Elysia</taxon>
    </lineage>
</organism>
<evidence type="ECO:0000313" key="4">
    <source>
        <dbReference type="Proteomes" id="UP001283361"/>
    </source>
</evidence>
<dbReference type="Pfam" id="PF26063">
    <property type="entry name" value="MCMDC2_N"/>
    <property type="match status" value="1"/>
</dbReference>
<dbReference type="InterPro" id="IPR027417">
    <property type="entry name" value="P-loop_NTPase"/>
</dbReference>
<dbReference type="InterPro" id="IPR031327">
    <property type="entry name" value="MCM"/>
</dbReference>
<dbReference type="GO" id="GO:0017116">
    <property type="term" value="F:single-stranded DNA helicase activity"/>
    <property type="evidence" value="ECO:0007669"/>
    <property type="project" value="TreeGrafter"/>
</dbReference>
<comment type="caution">
    <text evidence="3">The sequence shown here is derived from an EMBL/GenBank/DDBJ whole genome shotgun (WGS) entry which is preliminary data.</text>
</comment>
<dbReference type="EMBL" id="JAWDGP010003877">
    <property type="protein sequence ID" value="KAK3769854.1"/>
    <property type="molecule type" value="Genomic_DNA"/>
</dbReference>
<protein>
    <recommendedName>
        <fullName evidence="5">DNA helicase</fullName>
    </recommendedName>
</protein>
<dbReference type="GO" id="GO:0000727">
    <property type="term" value="P:double-strand break repair via break-induced replication"/>
    <property type="evidence" value="ECO:0007669"/>
    <property type="project" value="TreeGrafter"/>
</dbReference>
<dbReference type="GO" id="GO:0005634">
    <property type="term" value="C:nucleus"/>
    <property type="evidence" value="ECO:0007669"/>
    <property type="project" value="TreeGrafter"/>
</dbReference>
<dbReference type="InterPro" id="IPR012340">
    <property type="entry name" value="NA-bd_OB-fold"/>
</dbReference>
<dbReference type="AlphaFoldDB" id="A0AAE0ZI50"/>
<dbReference type="PANTHER" id="PTHR11630">
    <property type="entry name" value="DNA REPLICATION LICENSING FACTOR MCM FAMILY MEMBER"/>
    <property type="match status" value="1"/>
</dbReference>
<evidence type="ECO:0000259" key="1">
    <source>
        <dbReference type="Pfam" id="PF17855"/>
    </source>
</evidence>
<evidence type="ECO:0000313" key="3">
    <source>
        <dbReference type="EMBL" id="KAK3769854.1"/>
    </source>
</evidence>
<dbReference type="GO" id="GO:0003677">
    <property type="term" value="F:DNA binding"/>
    <property type="evidence" value="ECO:0007669"/>
    <property type="project" value="InterPro"/>
</dbReference>
<dbReference type="Gene3D" id="2.40.50.140">
    <property type="entry name" value="Nucleic acid-binding proteins"/>
    <property type="match status" value="1"/>
</dbReference>
<keyword evidence="4" id="KW-1185">Reference proteome</keyword>
<name>A0AAE0ZI50_9GAST</name>
<proteinExistence type="predicted"/>
<evidence type="ECO:0008006" key="5">
    <source>
        <dbReference type="Google" id="ProtNLM"/>
    </source>
</evidence>
<dbReference type="InterPro" id="IPR058769">
    <property type="entry name" value="MCMDC2_N"/>
</dbReference>